<protein>
    <recommendedName>
        <fullName evidence="2">UDP-N-acetylglucosamine 2-epimerase domain-containing protein</fullName>
    </recommendedName>
</protein>
<organism evidence="3 4">
    <name type="scientific">Alteribacter keqinensis</name>
    <dbReference type="NCBI Taxonomy" id="2483800"/>
    <lineage>
        <taxon>Bacteria</taxon>
        <taxon>Bacillati</taxon>
        <taxon>Bacillota</taxon>
        <taxon>Bacilli</taxon>
        <taxon>Bacillales</taxon>
        <taxon>Bacillaceae</taxon>
        <taxon>Alteribacter</taxon>
    </lineage>
</organism>
<gene>
    <name evidence="3" type="ORF">EBO34_16230</name>
</gene>
<dbReference type="InterPro" id="IPR043148">
    <property type="entry name" value="TagF_C"/>
</dbReference>
<name>A0A3M7TQY7_9BACI</name>
<keyword evidence="1" id="KW-0413">Isomerase</keyword>
<reference evidence="3 4" key="1">
    <citation type="submission" date="2018-10" db="EMBL/GenBank/DDBJ databases">
        <title>Bacillus Keqinensis sp. nov., a moderately halophilic bacterium isolated from a saline-alkaline lake.</title>
        <authorList>
            <person name="Wang H."/>
        </authorList>
    </citation>
    <scope>NUCLEOTIDE SEQUENCE [LARGE SCALE GENOMIC DNA]</scope>
    <source>
        <strain evidence="3 4">KQ-3</strain>
    </source>
</reference>
<evidence type="ECO:0000313" key="3">
    <source>
        <dbReference type="EMBL" id="RNA66760.1"/>
    </source>
</evidence>
<dbReference type="SUPFAM" id="SSF53756">
    <property type="entry name" value="UDP-Glycosyltransferase/glycogen phosphorylase"/>
    <property type="match status" value="1"/>
</dbReference>
<comment type="similarity">
    <text evidence="1">Belongs to the UDP-N-acetylglucosamine 2-epimerase family.</text>
</comment>
<sequence>MEVPFKMYGDSRLNDYSSLKYGLTRSFFEGYSDLTYKGVEIPTTLIRVFHQYIKVYVDRNYQKKNNIVKHSMTDMKHVQHALTRSPKVYKDLSLFPNRKTVVIPASLVSFALENLKKESIILMAINEEEEKMLNSLALPRNFQIYSYRKGITSVRLPRKTVNVIRRKASRIHPKKEINTLFKRETFKYWLNKQIPVAVRIITSLDRLVRKKMIKLFICPVEIINPWTTLGILAKKYNLPFVNMPQVLISDRSLIPTRASHHFAWGRNYKQWLVKRGVPASSVLETGNLNFDNKYHSRSFMTAHQFADICPVSPDHKIFVFTSQPFTDQTNLHIINWIKRVEKENLPAHFLIRPHPYDHVDYSEFFSGSGNVSISNPRLGLYDLLHHSHFVMTVSSNTAIEGALMNNGIIVLQPDMDYHYEHHNNDFNSFLVKGNAGSVIQSGESLLNVVEDILHNPVFERDLLEKAKKFVGETINLNVRPSRVIRSFIINQINSRGEEHCLEKRS</sequence>
<accession>A0A3M7TQY7</accession>
<evidence type="ECO:0000313" key="4">
    <source>
        <dbReference type="Proteomes" id="UP000278746"/>
    </source>
</evidence>
<dbReference type="InterPro" id="IPR003331">
    <property type="entry name" value="UDP_GlcNAc_Epimerase_2_dom"/>
</dbReference>
<feature type="domain" description="UDP-N-acetylglucosamine 2-epimerase" evidence="2">
    <location>
        <begin position="251"/>
        <end position="446"/>
    </location>
</feature>
<dbReference type="Proteomes" id="UP000278746">
    <property type="component" value="Unassembled WGS sequence"/>
</dbReference>
<dbReference type="OrthoDB" id="2822546at2"/>
<dbReference type="Gene3D" id="3.40.50.12580">
    <property type="match status" value="1"/>
</dbReference>
<dbReference type="Pfam" id="PF02350">
    <property type="entry name" value="Epimerase_2"/>
    <property type="match status" value="1"/>
</dbReference>
<evidence type="ECO:0000259" key="2">
    <source>
        <dbReference type="Pfam" id="PF02350"/>
    </source>
</evidence>
<dbReference type="GO" id="GO:0016853">
    <property type="term" value="F:isomerase activity"/>
    <property type="evidence" value="ECO:0007669"/>
    <property type="project" value="UniProtKB-KW"/>
</dbReference>
<evidence type="ECO:0000256" key="1">
    <source>
        <dbReference type="RuleBase" id="RU003513"/>
    </source>
</evidence>
<proteinExistence type="inferred from homology"/>
<dbReference type="EMBL" id="RHIB01000003">
    <property type="protein sequence ID" value="RNA66760.1"/>
    <property type="molecule type" value="Genomic_DNA"/>
</dbReference>
<dbReference type="AlphaFoldDB" id="A0A3M7TQY7"/>
<keyword evidence="4" id="KW-1185">Reference proteome</keyword>
<comment type="caution">
    <text evidence="3">The sequence shown here is derived from an EMBL/GenBank/DDBJ whole genome shotgun (WGS) entry which is preliminary data.</text>
</comment>